<gene>
    <name evidence="1" type="ORF">SK128_010924</name>
</gene>
<sequence length="82" mass="9182">FSKILTYPFLYQPPVTIVLSKGVKIYNIGPKGLADGITRLQLPSLHVVLSDIYQRGCFDPELELRMVKDIGEETTKGNVNMT</sequence>
<evidence type="ECO:0000313" key="2">
    <source>
        <dbReference type="Proteomes" id="UP001381693"/>
    </source>
</evidence>
<organism evidence="1 2">
    <name type="scientific">Halocaridina rubra</name>
    <name type="common">Hawaiian red shrimp</name>
    <dbReference type="NCBI Taxonomy" id="373956"/>
    <lineage>
        <taxon>Eukaryota</taxon>
        <taxon>Metazoa</taxon>
        <taxon>Ecdysozoa</taxon>
        <taxon>Arthropoda</taxon>
        <taxon>Crustacea</taxon>
        <taxon>Multicrustacea</taxon>
        <taxon>Malacostraca</taxon>
        <taxon>Eumalacostraca</taxon>
        <taxon>Eucarida</taxon>
        <taxon>Decapoda</taxon>
        <taxon>Pleocyemata</taxon>
        <taxon>Caridea</taxon>
        <taxon>Atyoidea</taxon>
        <taxon>Atyidae</taxon>
        <taxon>Halocaridina</taxon>
    </lineage>
</organism>
<reference evidence="1 2" key="1">
    <citation type="submission" date="2023-11" db="EMBL/GenBank/DDBJ databases">
        <title>Halocaridina rubra genome assembly.</title>
        <authorList>
            <person name="Smith C."/>
        </authorList>
    </citation>
    <scope>NUCLEOTIDE SEQUENCE [LARGE SCALE GENOMIC DNA]</scope>
    <source>
        <strain evidence="1">EP-1</strain>
        <tissue evidence="1">Whole</tissue>
    </source>
</reference>
<feature type="non-terminal residue" evidence="1">
    <location>
        <position position="1"/>
    </location>
</feature>
<comment type="caution">
    <text evidence="1">The sequence shown here is derived from an EMBL/GenBank/DDBJ whole genome shotgun (WGS) entry which is preliminary data.</text>
</comment>
<evidence type="ECO:0000313" key="1">
    <source>
        <dbReference type="EMBL" id="KAK7017483.1"/>
    </source>
</evidence>
<protein>
    <submittedName>
        <fullName evidence="1">Uncharacterized protein</fullName>
    </submittedName>
</protein>
<keyword evidence="2" id="KW-1185">Reference proteome</keyword>
<dbReference type="AlphaFoldDB" id="A0AAN8W9Q9"/>
<dbReference type="EMBL" id="JAXCGZ010023085">
    <property type="protein sequence ID" value="KAK7017483.1"/>
    <property type="molecule type" value="Genomic_DNA"/>
</dbReference>
<dbReference type="Proteomes" id="UP001381693">
    <property type="component" value="Unassembled WGS sequence"/>
</dbReference>
<accession>A0AAN8W9Q9</accession>
<name>A0AAN8W9Q9_HALRR</name>
<proteinExistence type="predicted"/>